<evidence type="ECO:0000259" key="2">
    <source>
        <dbReference type="PROSITE" id="PS50102"/>
    </source>
</evidence>
<dbReference type="GO" id="GO:0003723">
    <property type="term" value="F:RNA binding"/>
    <property type="evidence" value="ECO:0007669"/>
    <property type="project" value="UniProtKB-UniRule"/>
</dbReference>
<name>A0AAV1CS10_OLDCO</name>
<dbReference type="EMBL" id="OX459120">
    <property type="protein sequence ID" value="CAI9098135.1"/>
    <property type="molecule type" value="Genomic_DNA"/>
</dbReference>
<evidence type="ECO:0000313" key="4">
    <source>
        <dbReference type="Proteomes" id="UP001161247"/>
    </source>
</evidence>
<dbReference type="AlphaFoldDB" id="A0AAV1CS10"/>
<organism evidence="3 4">
    <name type="scientific">Oldenlandia corymbosa var. corymbosa</name>
    <dbReference type="NCBI Taxonomy" id="529605"/>
    <lineage>
        <taxon>Eukaryota</taxon>
        <taxon>Viridiplantae</taxon>
        <taxon>Streptophyta</taxon>
        <taxon>Embryophyta</taxon>
        <taxon>Tracheophyta</taxon>
        <taxon>Spermatophyta</taxon>
        <taxon>Magnoliopsida</taxon>
        <taxon>eudicotyledons</taxon>
        <taxon>Gunneridae</taxon>
        <taxon>Pentapetalae</taxon>
        <taxon>asterids</taxon>
        <taxon>lamiids</taxon>
        <taxon>Gentianales</taxon>
        <taxon>Rubiaceae</taxon>
        <taxon>Rubioideae</taxon>
        <taxon>Spermacoceae</taxon>
        <taxon>Hedyotis-Oldenlandia complex</taxon>
        <taxon>Oldenlandia</taxon>
    </lineage>
</organism>
<evidence type="ECO:0000256" key="1">
    <source>
        <dbReference type="PROSITE-ProRule" id="PRU00176"/>
    </source>
</evidence>
<dbReference type="InterPro" id="IPR035979">
    <property type="entry name" value="RBD_domain_sf"/>
</dbReference>
<dbReference type="InterPro" id="IPR000504">
    <property type="entry name" value="RRM_dom"/>
</dbReference>
<protein>
    <submittedName>
        <fullName evidence="3">OLC1v1034725C1</fullName>
    </submittedName>
</protein>
<proteinExistence type="predicted"/>
<dbReference type="PROSITE" id="PS50102">
    <property type="entry name" value="RRM"/>
    <property type="match status" value="1"/>
</dbReference>
<dbReference type="InterPro" id="IPR012677">
    <property type="entry name" value="Nucleotide-bd_a/b_plait_sf"/>
</dbReference>
<keyword evidence="4" id="KW-1185">Reference proteome</keyword>
<dbReference type="PANTHER" id="PTHR36309">
    <property type="entry name" value="RNA-BINDING (RRM/RBD/RNP MOTIFS) FAMILY PROTEIN"/>
    <property type="match status" value="1"/>
</dbReference>
<dbReference type="SMART" id="SM00360">
    <property type="entry name" value="RRM"/>
    <property type="match status" value="1"/>
</dbReference>
<dbReference type="CDD" id="cd00590">
    <property type="entry name" value="RRM_SF"/>
    <property type="match status" value="1"/>
</dbReference>
<gene>
    <name evidence="3" type="ORF">OLC1_LOCUS8433</name>
</gene>
<accession>A0AAV1CS10</accession>
<dbReference type="SUPFAM" id="SSF54928">
    <property type="entry name" value="RNA-binding domain, RBD"/>
    <property type="match status" value="1"/>
</dbReference>
<dbReference type="PANTHER" id="PTHR36309:SF1">
    <property type="entry name" value="RNA-BINDING (RRM_RBD_RNP MOTIFS) FAMILY PROTEIN"/>
    <property type="match status" value="1"/>
</dbReference>
<evidence type="ECO:0000313" key="3">
    <source>
        <dbReference type="EMBL" id="CAI9098135.1"/>
    </source>
</evidence>
<feature type="domain" description="RRM" evidence="2">
    <location>
        <begin position="171"/>
        <end position="254"/>
    </location>
</feature>
<keyword evidence="1" id="KW-0694">RNA-binding</keyword>
<dbReference type="Proteomes" id="UP001161247">
    <property type="component" value="Chromosome 3"/>
</dbReference>
<dbReference type="Gene3D" id="3.30.70.330">
    <property type="match status" value="1"/>
</dbReference>
<sequence length="352" mass="40146">MATICISNNREKKDTGLVHFPRSAKYVNLYKWPESELLIRTMSSPADEGGGGGGGHSGKYNYLLYPPSTPRLVDSASCRQLYLRSAYTFSRKQSVHERTKKCFGKVKERVGVATVAAARKFQSRPPAAAGGFRRTRGSSCRIKTRVFWFPLKLSMESSADEYEEFKERVRRTIYVDNLSPQVTEAILKAAFEQFCDVVNIKFIPNSVYPSHLPCAALLEVKTESSARAVVEAMSSAPFMICGMPRPVRVCAAEEGMFDDRPTKPDRRMTFQWLDEMDPKFQIARRMKNLTRRHANEAEYLLKHQLEDAEKLHRYQDEILKANSNKYEMIDEVVVDGTADKLAQRYNIRLVDC</sequence>
<reference evidence="3" key="1">
    <citation type="submission" date="2023-03" db="EMBL/GenBank/DDBJ databases">
        <authorList>
            <person name="Julca I."/>
        </authorList>
    </citation>
    <scope>NUCLEOTIDE SEQUENCE</scope>
</reference>
<dbReference type="Pfam" id="PF00076">
    <property type="entry name" value="RRM_1"/>
    <property type="match status" value="1"/>
</dbReference>
<dbReference type="InterPro" id="IPR053316">
    <property type="entry name" value="Epigenetic_reg_gene_expr"/>
</dbReference>